<accession>A0A0A2M0F1</accession>
<dbReference type="AlphaFoldDB" id="A0A0A2M0F1"/>
<evidence type="ECO:0000313" key="2">
    <source>
        <dbReference type="Proteomes" id="UP000030152"/>
    </source>
</evidence>
<name>A0A0A2M0F1_9FLAO</name>
<proteinExistence type="predicted"/>
<protein>
    <submittedName>
        <fullName evidence="1">Uncharacterized protein</fullName>
    </submittedName>
</protein>
<gene>
    <name evidence="1" type="ORF">Q765_15000</name>
</gene>
<dbReference type="RefSeq" id="WP_020213951.1">
    <property type="nucleotide sequence ID" value="NZ_JRLX01000017.1"/>
</dbReference>
<reference evidence="1 2" key="1">
    <citation type="submission" date="2013-09" db="EMBL/GenBank/DDBJ databases">
        <authorList>
            <person name="Zeng Z."/>
            <person name="Chen C."/>
        </authorList>
    </citation>
    <scope>NUCLEOTIDE SEQUENCE [LARGE SCALE GENOMIC DNA]</scope>
    <source>
        <strain evidence="1 2">WB 3.3-2</strain>
    </source>
</reference>
<dbReference type="Proteomes" id="UP000030152">
    <property type="component" value="Unassembled WGS sequence"/>
</dbReference>
<evidence type="ECO:0000313" key="1">
    <source>
        <dbReference type="EMBL" id="KGO85724.1"/>
    </source>
</evidence>
<keyword evidence="2" id="KW-1185">Reference proteome</keyword>
<dbReference type="EMBL" id="JRLX01000017">
    <property type="protein sequence ID" value="KGO85724.1"/>
    <property type="molecule type" value="Genomic_DNA"/>
</dbReference>
<dbReference type="STRING" id="1121895.GCA_000378485_02782"/>
<comment type="caution">
    <text evidence="1">The sequence shown here is derived from an EMBL/GenBank/DDBJ whole genome shotgun (WGS) entry which is preliminary data.</text>
</comment>
<organism evidence="1 2">
    <name type="scientific">Flavobacterium rivuli WB 3.3-2 = DSM 21788</name>
    <dbReference type="NCBI Taxonomy" id="1121895"/>
    <lineage>
        <taxon>Bacteria</taxon>
        <taxon>Pseudomonadati</taxon>
        <taxon>Bacteroidota</taxon>
        <taxon>Flavobacteriia</taxon>
        <taxon>Flavobacteriales</taxon>
        <taxon>Flavobacteriaceae</taxon>
        <taxon>Flavobacterium</taxon>
    </lineage>
</organism>
<dbReference type="eggNOG" id="ENOG5030YPW">
    <property type="taxonomic scope" value="Bacteria"/>
</dbReference>
<dbReference type="OrthoDB" id="1363448at2"/>
<sequence>MVQHILSGWKNYLAKSEVTNTVAQQRAALCASCPHARQGKLLAFINDSLKEIEGAYCNICKCPLSAKVRSTDICPIHKW</sequence>